<evidence type="ECO:0000313" key="2">
    <source>
        <dbReference type="Proteomes" id="UP001433508"/>
    </source>
</evidence>
<keyword evidence="2" id="KW-1185">Reference proteome</keyword>
<gene>
    <name evidence="1" type="ORF">V1525DRAFT_409330</name>
</gene>
<comment type="caution">
    <text evidence="1">The sequence shown here is derived from an EMBL/GenBank/DDBJ whole genome shotgun (WGS) entry which is preliminary data.</text>
</comment>
<proteinExistence type="predicted"/>
<dbReference type="Proteomes" id="UP001433508">
    <property type="component" value="Unassembled WGS sequence"/>
</dbReference>
<reference evidence="2" key="1">
    <citation type="journal article" date="2024" name="Front. Bioeng. Biotechnol.">
        <title>Genome-scale model development and genomic sequencing of the oleaginous clade Lipomyces.</title>
        <authorList>
            <person name="Czajka J.J."/>
            <person name="Han Y."/>
            <person name="Kim J."/>
            <person name="Mondo S.J."/>
            <person name="Hofstad B.A."/>
            <person name="Robles A."/>
            <person name="Haridas S."/>
            <person name="Riley R."/>
            <person name="LaButti K."/>
            <person name="Pangilinan J."/>
            <person name="Andreopoulos W."/>
            <person name="Lipzen A."/>
            <person name="Yan J."/>
            <person name="Wang M."/>
            <person name="Ng V."/>
            <person name="Grigoriev I.V."/>
            <person name="Spatafora J.W."/>
            <person name="Magnuson J.K."/>
            <person name="Baker S.E."/>
            <person name="Pomraning K.R."/>
        </authorList>
    </citation>
    <scope>NUCLEOTIDE SEQUENCE [LARGE SCALE GENOMIC DNA]</scope>
    <source>
        <strain evidence="2">CBS 7786</strain>
    </source>
</reference>
<protein>
    <submittedName>
        <fullName evidence="1">Uncharacterized protein</fullName>
    </submittedName>
</protein>
<organism evidence="1 2">
    <name type="scientific">Lipomyces kononenkoae</name>
    <name type="common">Yeast</name>
    <dbReference type="NCBI Taxonomy" id="34357"/>
    <lineage>
        <taxon>Eukaryota</taxon>
        <taxon>Fungi</taxon>
        <taxon>Dikarya</taxon>
        <taxon>Ascomycota</taxon>
        <taxon>Saccharomycotina</taxon>
        <taxon>Lipomycetes</taxon>
        <taxon>Lipomycetales</taxon>
        <taxon>Lipomycetaceae</taxon>
        <taxon>Lipomyces</taxon>
    </lineage>
</organism>
<accession>A0ACC3SVR3</accession>
<name>A0ACC3SVR3_LIPKO</name>
<sequence>MNPGKKSPSDAHSRRSPASEVTGKARTEYTDDERRGNSIESLTYESLQDHMDMRGSKPSFPAYAQVKCASNDTDSTYSSSRDSSEYEQHYRLPSQPKSTAKKSLPLIYFPKDHPFYQGKPPNSISNFDPRANTPATKNTCAQCHKSLSSTKTILKAMGNRYHPECFQCSHCSLSLEHAAFYPHDGKVYCHLDYHELFSPRCAYCQTPIEDEVITAMGSTYHAGHFFCAGCSKPFSSDESYHARDNYAWCHSCFTNKYYSKCWKCGLTIPEGDVIIKVLGRDWCSTCFACEYRNAPHRLVMMDSSYEMMGRLFA</sequence>
<dbReference type="EMBL" id="MU971408">
    <property type="protein sequence ID" value="KAK9235645.1"/>
    <property type="molecule type" value="Genomic_DNA"/>
</dbReference>
<evidence type="ECO:0000313" key="1">
    <source>
        <dbReference type="EMBL" id="KAK9235645.1"/>
    </source>
</evidence>